<feature type="transmembrane region" description="Helical" evidence="6">
    <location>
        <begin position="213"/>
        <end position="236"/>
    </location>
</feature>
<accession>A0A061S2U7</accession>
<feature type="region of interest" description="Disordered" evidence="5">
    <location>
        <begin position="1"/>
        <end position="57"/>
    </location>
</feature>
<feature type="transmembrane region" description="Helical" evidence="6">
    <location>
        <begin position="92"/>
        <end position="114"/>
    </location>
</feature>
<feature type="transmembrane region" description="Helical" evidence="6">
    <location>
        <begin position="188"/>
        <end position="207"/>
    </location>
</feature>
<evidence type="ECO:0000256" key="1">
    <source>
        <dbReference type="ARBA" id="ARBA00004141"/>
    </source>
</evidence>
<name>A0A061S2U7_9CHLO</name>
<feature type="compositionally biased region" description="Polar residues" evidence="5">
    <location>
        <begin position="1"/>
        <end position="11"/>
    </location>
</feature>
<evidence type="ECO:0000256" key="5">
    <source>
        <dbReference type="SAM" id="MobiDB-lite"/>
    </source>
</evidence>
<keyword evidence="2 6" id="KW-0812">Transmembrane</keyword>
<feature type="compositionally biased region" description="Basic and acidic residues" evidence="5">
    <location>
        <begin position="12"/>
        <end position="23"/>
    </location>
</feature>
<feature type="transmembrane region" description="Helical" evidence="6">
    <location>
        <begin position="61"/>
        <end position="80"/>
    </location>
</feature>
<keyword evidence="4 6" id="KW-0472">Membrane</keyword>
<gene>
    <name evidence="7" type="ORF">TSPGSL018_18260</name>
</gene>
<feature type="transmembrane region" description="Helical" evidence="6">
    <location>
        <begin position="309"/>
        <end position="333"/>
    </location>
</feature>
<dbReference type="PANTHER" id="PTHR11132">
    <property type="entry name" value="SOLUTE CARRIER FAMILY 35"/>
    <property type="match status" value="1"/>
</dbReference>
<dbReference type="InterPro" id="IPR050186">
    <property type="entry name" value="TPT_transporter"/>
</dbReference>
<feature type="transmembrane region" description="Helical" evidence="6">
    <location>
        <begin position="135"/>
        <end position="151"/>
    </location>
</feature>
<dbReference type="EMBL" id="GBEZ01008319">
    <property type="protein sequence ID" value="JAC77215.1"/>
    <property type="molecule type" value="Transcribed_RNA"/>
</dbReference>
<feature type="transmembrane region" description="Helical" evidence="6">
    <location>
        <begin position="163"/>
        <end position="181"/>
    </location>
</feature>
<organism evidence="7">
    <name type="scientific">Tetraselmis sp. GSL018</name>
    <dbReference type="NCBI Taxonomy" id="582737"/>
    <lineage>
        <taxon>Eukaryota</taxon>
        <taxon>Viridiplantae</taxon>
        <taxon>Chlorophyta</taxon>
        <taxon>core chlorophytes</taxon>
        <taxon>Chlorodendrophyceae</taxon>
        <taxon>Chlorodendrales</taxon>
        <taxon>Chlorodendraceae</taxon>
        <taxon>Tetraselmis</taxon>
    </lineage>
</organism>
<dbReference type="GO" id="GO:0016020">
    <property type="term" value="C:membrane"/>
    <property type="evidence" value="ECO:0007669"/>
    <property type="project" value="UniProtKB-SubCell"/>
</dbReference>
<evidence type="ECO:0000256" key="3">
    <source>
        <dbReference type="ARBA" id="ARBA00022989"/>
    </source>
</evidence>
<evidence type="ECO:0000256" key="4">
    <source>
        <dbReference type="ARBA" id="ARBA00023136"/>
    </source>
</evidence>
<evidence type="ECO:0008006" key="8">
    <source>
        <dbReference type="Google" id="ProtNLM"/>
    </source>
</evidence>
<evidence type="ECO:0000256" key="6">
    <source>
        <dbReference type="SAM" id="Phobius"/>
    </source>
</evidence>
<protein>
    <recommendedName>
        <fullName evidence="8">Sugar phosphate transporter domain-containing protein</fullName>
    </recommendedName>
</protein>
<feature type="transmembrane region" description="Helical" evidence="6">
    <location>
        <begin position="277"/>
        <end position="297"/>
    </location>
</feature>
<sequence length="398" mass="43064">MSGAAPTQLSDSDYRKRSPEKEFVALSEGLPNDNPGESPFESDTRVEVSKFDSTPNPSRKAAAAAAGSGTVVFAIALYALSGSSMLVVNKVAVTLFPAPATLLFLQLSSAAVFVQMGNRFGLFSTQALEWKKVKAFAPVVAAFVGTIFTNIKTLQYSNVETFIVFRSSTPLLISIFDWALLGRQLPSLRSWLSLVVLLCGAVMYVCYDSAMDIRAYGWVAAWFALFTFDQVYIKYICDTVEMTNWERVFYTNFLSSFAVAAIAIASREHRIFLGADVYVSSCLATTTAVLLSCAAGISMSFSSFQLRSILSATSFTVVGILCKIGTVVVNCLIWDKHATPMGLVALGICLFAGSVYQQAPLRKKPEEPDAIGVEPSNAATDALSEKHMTAHAKKEQAI</sequence>
<evidence type="ECO:0000256" key="2">
    <source>
        <dbReference type="ARBA" id="ARBA00022692"/>
    </source>
</evidence>
<feature type="transmembrane region" description="Helical" evidence="6">
    <location>
        <begin position="248"/>
        <end position="265"/>
    </location>
</feature>
<reference evidence="7" key="1">
    <citation type="submission" date="2014-05" db="EMBL/GenBank/DDBJ databases">
        <title>The transcriptome of the halophilic microalga Tetraselmis sp. GSL018 isolated from the Great Salt Lake, Utah.</title>
        <authorList>
            <person name="Jinkerson R.E."/>
            <person name="D'Adamo S."/>
            <person name="Posewitz M.C."/>
        </authorList>
    </citation>
    <scope>NUCLEOTIDE SEQUENCE</scope>
    <source>
        <strain evidence="7">GSL018</strain>
    </source>
</reference>
<evidence type="ECO:0000313" key="7">
    <source>
        <dbReference type="EMBL" id="JAC77215.1"/>
    </source>
</evidence>
<proteinExistence type="predicted"/>
<keyword evidence="3 6" id="KW-1133">Transmembrane helix</keyword>
<dbReference type="AlphaFoldDB" id="A0A061S2U7"/>
<comment type="subcellular location">
    <subcellularLocation>
        <location evidence="1">Membrane</location>
        <topology evidence="1">Multi-pass membrane protein</topology>
    </subcellularLocation>
</comment>